<keyword evidence="1" id="KW-0808">Transferase</keyword>
<dbReference type="Gene3D" id="3.40.630.30">
    <property type="match status" value="1"/>
</dbReference>
<evidence type="ECO:0000256" key="2">
    <source>
        <dbReference type="ARBA" id="ARBA00023315"/>
    </source>
</evidence>
<accession>A0ABP7KPH6</accession>
<proteinExistence type="predicted"/>
<dbReference type="SUPFAM" id="SSF55729">
    <property type="entry name" value="Acyl-CoA N-acyltransferases (Nat)"/>
    <property type="match status" value="1"/>
</dbReference>
<evidence type="ECO:0000313" key="4">
    <source>
        <dbReference type="EMBL" id="GAA3881458.1"/>
    </source>
</evidence>
<dbReference type="InterPro" id="IPR050832">
    <property type="entry name" value="Bact_Acetyltransf"/>
</dbReference>
<reference evidence="5" key="1">
    <citation type="journal article" date="2019" name="Int. J. Syst. Evol. Microbiol.">
        <title>The Global Catalogue of Microorganisms (GCM) 10K type strain sequencing project: providing services to taxonomists for standard genome sequencing and annotation.</title>
        <authorList>
            <consortium name="The Broad Institute Genomics Platform"/>
            <consortium name="The Broad Institute Genome Sequencing Center for Infectious Disease"/>
            <person name="Wu L."/>
            <person name="Ma J."/>
        </authorList>
    </citation>
    <scope>NUCLEOTIDE SEQUENCE [LARGE SCALE GENOMIC DNA]</scope>
    <source>
        <strain evidence="5">JCM 17021</strain>
    </source>
</reference>
<dbReference type="Proteomes" id="UP001501803">
    <property type="component" value="Unassembled WGS sequence"/>
</dbReference>
<protein>
    <submittedName>
        <fullName evidence="4">GNAT family N-acetyltransferase</fullName>
    </submittedName>
</protein>
<dbReference type="PANTHER" id="PTHR43877:SF2">
    <property type="entry name" value="AMINOALKYLPHOSPHONATE N-ACETYLTRANSFERASE-RELATED"/>
    <property type="match status" value="1"/>
</dbReference>
<organism evidence="4 5">
    <name type="scientific">Leifsonia kafniensis</name>
    <dbReference type="NCBI Taxonomy" id="475957"/>
    <lineage>
        <taxon>Bacteria</taxon>
        <taxon>Bacillati</taxon>
        <taxon>Actinomycetota</taxon>
        <taxon>Actinomycetes</taxon>
        <taxon>Micrococcales</taxon>
        <taxon>Microbacteriaceae</taxon>
        <taxon>Leifsonia</taxon>
    </lineage>
</organism>
<keyword evidence="2" id="KW-0012">Acyltransferase</keyword>
<feature type="domain" description="N-acetyltransferase" evidence="3">
    <location>
        <begin position="3"/>
        <end position="176"/>
    </location>
</feature>
<gene>
    <name evidence="4" type="ORF">GCM10022381_24640</name>
</gene>
<comment type="caution">
    <text evidence="4">The sequence shown here is derived from an EMBL/GenBank/DDBJ whole genome shotgun (WGS) entry which is preliminary data.</text>
</comment>
<dbReference type="InterPro" id="IPR016181">
    <property type="entry name" value="Acyl_CoA_acyltransferase"/>
</dbReference>
<keyword evidence="5" id="KW-1185">Reference proteome</keyword>
<evidence type="ECO:0000259" key="3">
    <source>
        <dbReference type="PROSITE" id="PS51186"/>
    </source>
</evidence>
<dbReference type="InterPro" id="IPR000182">
    <property type="entry name" value="GNAT_dom"/>
</dbReference>
<name>A0ABP7KPH6_9MICO</name>
<evidence type="ECO:0000256" key="1">
    <source>
        <dbReference type="ARBA" id="ARBA00022679"/>
    </source>
</evidence>
<dbReference type="RefSeq" id="WP_345066983.1">
    <property type="nucleotide sequence ID" value="NZ_BAABCN010000007.1"/>
</dbReference>
<evidence type="ECO:0000313" key="5">
    <source>
        <dbReference type="Proteomes" id="UP001501803"/>
    </source>
</evidence>
<sequence>MVAIIRRAEPADVAELAEVAAATFVLACPPGTKPASISAFIAAHLSPKSFATYLADPARDIRVAVRDGNIVGYTMLVFGEPTDPDVTAALTLRPTVELSKVYLLGEHHGVGLAATLMTATLDAARARGASGAWLGVNNQNSRAIRFYEKSGFAIVGAKTFQVGDQIYNDHVMERPL</sequence>
<dbReference type="EMBL" id="BAABCN010000007">
    <property type="protein sequence ID" value="GAA3881458.1"/>
    <property type="molecule type" value="Genomic_DNA"/>
</dbReference>
<dbReference type="PANTHER" id="PTHR43877">
    <property type="entry name" value="AMINOALKYLPHOSPHONATE N-ACETYLTRANSFERASE-RELATED-RELATED"/>
    <property type="match status" value="1"/>
</dbReference>
<dbReference type="PROSITE" id="PS51186">
    <property type="entry name" value="GNAT"/>
    <property type="match status" value="1"/>
</dbReference>
<dbReference type="Pfam" id="PF00583">
    <property type="entry name" value="Acetyltransf_1"/>
    <property type="match status" value="1"/>
</dbReference>